<evidence type="ECO:0000313" key="2">
    <source>
        <dbReference type="Proteomes" id="UP001157502"/>
    </source>
</evidence>
<sequence length="501" mass="54010">MNPPPDPRRWCKCNGHGSECVLDERGALVCDCQHHTVGVDCQKCHPFYQDRPWARATGDSANQCMKCNCSGRADACVFDPEQYRSTGSGGLCVDCRDHTAGPHCERCKENHYPRSTEDHGCSPCDCNPLGSVTLQCDAGGRCVCRDGVTGDQCDTCQPGFHSLGPSGCRSCDCDPRGSVGVCSTTDGGCRCKANVEGQSCDRCKPGFFNLQEDSPAGCMSCFCSGHSTACSSSNHHAAVQITTDFLQDADGWTGRFSGGQEYPLLWKEGEVYLLPLSADDPGFYRAPEKFLGNKLLSYGELLLLTFEAEAQYLLPDSVRVLLEGFGTTLSADLSPQPGPVLQPGLVPQHTFTLRLHEDETRLRPSLSTVEFRRLLLNLTDIRISNAGGHNYTSQLSGVTLASAAPSSRLVSPPAWSAPWVEVCRCPPGYGGQFCELCAPGFTREVPNRGPLSPCVPCSCHQHGPCHSDTGSVPLRPAQPGDKVSRRPTGQSRHADAVMELT</sequence>
<keyword evidence="2" id="KW-1185">Reference proteome</keyword>
<proteinExistence type="predicted"/>
<accession>A0ACC2FAK2</accession>
<name>A0ACC2FAK2_DALPE</name>
<gene>
    <name evidence="1" type="ORF">DPEC_G00322690</name>
</gene>
<evidence type="ECO:0000313" key="1">
    <source>
        <dbReference type="EMBL" id="KAJ7988354.1"/>
    </source>
</evidence>
<dbReference type="EMBL" id="CM055758">
    <property type="protein sequence ID" value="KAJ7988354.1"/>
    <property type="molecule type" value="Genomic_DNA"/>
</dbReference>
<protein>
    <submittedName>
        <fullName evidence="1">Uncharacterized protein</fullName>
    </submittedName>
</protein>
<reference evidence="1" key="1">
    <citation type="submission" date="2021-05" db="EMBL/GenBank/DDBJ databases">
        <authorList>
            <person name="Pan Q."/>
            <person name="Jouanno E."/>
            <person name="Zahm M."/>
            <person name="Klopp C."/>
            <person name="Cabau C."/>
            <person name="Louis A."/>
            <person name="Berthelot C."/>
            <person name="Parey E."/>
            <person name="Roest Crollius H."/>
            <person name="Montfort J."/>
            <person name="Robinson-Rechavi M."/>
            <person name="Bouchez O."/>
            <person name="Lampietro C."/>
            <person name="Lopez Roques C."/>
            <person name="Donnadieu C."/>
            <person name="Postlethwait J."/>
            <person name="Bobe J."/>
            <person name="Dillon D."/>
            <person name="Chandos A."/>
            <person name="von Hippel F."/>
            <person name="Guiguen Y."/>
        </authorList>
    </citation>
    <scope>NUCLEOTIDE SEQUENCE</scope>
    <source>
        <strain evidence="1">YG-Jan2019</strain>
    </source>
</reference>
<comment type="caution">
    <text evidence="1">The sequence shown here is derived from an EMBL/GenBank/DDBJ whole genome shotgun (WGS) entry which is preliminary data.</text>
</comment>
<organism evidence="1 2">
    <name type="scientific">Dallia pectoralis</name>
    <name type="common">Alaska blackfish</name>
    <dbReference type="NCBI Taxonomy" id="75939"/>
    <lineage>
        <taxon>Eukaryota</taxon>
        <taxon>Metazoa</taxon>
        <taxon>Chordata</taxon>
        <taxon>Craniata</taxon>
        <taxon>Vertebrata</taxon>
        <taxon>Euteleostomi</taxon>
        <taxon>Actinopterygii</taxon>
        <taxon>Neopterygii</taxon>
        <taxon>Teleostei</taxon>
        <taxon>Protacanthopterygii</taxon>
        <taxon>Esociformes</taxon>
        <taxon>Umbridae</taxon>
        <taxon>Dallia</taxon>
    </lineage>
</organism>
<dbReference type="Proteomes" id="UP001157502">
    <property type="component" value="Chromosome 31"/>
</dbReference>